<name>A0A5B8INY8_9VIRU</name>
<protein>
    <recommendedName>
        <fullName evidence="2">Permuted papain-like amidase enzyme, YaeF/YiiX, C92 family</fullName>
    </recommendedName>
</protein>
<dbReference type="EMBL" id="MK250085">
    <property type="protein sequence ID" value="QDY51801.1"/>
    <property type="molecule type" value="Genomic_DNA"/>
</dbReference>
<reference evidence="1" key="1">
    <citation type="submission" date="2018-11" db="EMBL/GenBank/DDBJ databases">
        <title>A distinct lineage of giant viruses engineers rhodopsin photosystems in predatory marine eukaryotes.</title>
        <authorList>
            <person name="Needham D.M."/>
            <person name="Yoshizawa S."/>
            <person name="Hosaka T."/>
            <person name="Poirier C."/>
            <person name="Choi C.-J."/>
            <person name="Hehenberger E."/>
            <person name="Irwin N.A.T."/>
            <person name="Wilken S."/>
            <person name="Yung C.-M."/>
            <person name="Bachy C."/>
            <person name="Kurihara R."/>
            <person name="Nakajima Y."/>
            <person name="Kojima K."/>
            <person name="Kimura-Someya T."/>
            <person name="Leonard G."/>
            <person name="Malmstrom R.R."/>
            <person name="Mende D."/>
            <person name="Olson D.K."/>
            <person name="Sudo Y."/>
            <person name="Sudek S."/>
            <person name="Richards T.A."/>
            <person name="DeLong E.F."/>
            <person name="Keeling P.J."/>
            <person name="Santoro A.E."/>
            <person name="Shirouzu M."/>
            <person name="Iwasaki W."/>
            <person name="Worden A.Z."/>
        </authorList>
    </citation>
    <scope>NUCLEOTIDE SEQUENCE</scope>
</reference>
<dbReference type="SUPFAM" id="SSF54001">
    <property type="entry name" value="Cysteine proteinases"/>
    <property type="match status" value="1"/>
</dbReference>
<sequence>MEDLKTGDLLFFTGHKSGWLKYFSSMIEYATHSNFSHVAMVLKDPTFIEPHLKGLYVWESGWEGKEDPQDGEIKLGVQITPLEEIIENFKEAKIISRKIICDDTHFTNENLKLVHNVVYKKPYDIMPQDWIEALFRKDKHPQKTSRFWCSALVGYIYAKCGIIDAKTDWSIMRPNDFSLDGDNLKYINNCFLSNTEIKIN</sequence>
<dbReference type="Gene3D" id="3.90.1720.10">
    <property type="entry name" value="endopeptidase domain like (from Nostoc punctiforme)"/>
    <property type="match status" value="1"/>
</dbReference>
<evidence type="ECO:0000313" key="1">
    <source>
        <dbReference type="EMBL" id="QDY51801.1"/>
    </source>
</evidence>
<gene>
    <name evidence="1" type="ORF">1_186</name>
</gene>
<organism evidence="1">
    <name type="scientific">Mimiviridae sp. ChoanoV1</name>
    <dbReference type="NCBI Taxonomy" id="2596887"/>
    <lineage>
        <taxon>Viruses</taxon>
        <taxon>Varidnaviria</taxon>
        <taxon>Bamfordvirae</taxon>
        <taxon>Nucleocytoviricota</taxon>
        <taxon>Megaviricetes</taxon>
        <taxon>Imitervirales</taxon>
        <taxon>Schizomimiviridae</taxon>
    </lineage>
</organism>
<accession>A0A5B8INY8</accession>
<dbReference type="InterPro" id="IPR038765">
    <property type="entry name" value="Papain-like_cys_pep_sf"/>
</dbReference>
<proteinExistence type="predicted"/>
<evidence type="ECO:0008006" key="2">
    <source>
        <dbReference type="Google" id="ProtNLM"/>
    </source>
</evidence>